<accession>A0AB72U7P5</accession>
<organism evidence="2 3">
    <name type="scientific">Thalassospira xiamenensis M-5 = DSM 17429</name>
    <dbReference type="NCBI Taxonomy" id="1123366"/>
    <lineage>
        <taxon>Bacteria</taxon>
        <taxon>Pseudomonadati</taxon>
        <taxon>Pseudomonadota</taxon>
        <taxon>Alphaproteobacteria</taxon>
        <taxon>Rhodospirillales</taxon>
        <taxon>Thalassospiraceae</taxon>
        <taxon>Thalassospira</taxon>
    </lineage>
</organism>
<keyword evidence="1" id="KW-0175">Coiled coil</keyword>
<dbReference type="AlphaFoldDB" id="A0AB72U7P5"/>
<feature type="coiled-coil region" evidence="1">
    <location>
        <begin position="10"/>
        <end position="37"/>
    </location>
</feature>
<protein>
    <submittedName>
        <fullName evidence="2">Uncharacterized protein</fullName>
    </submittedName>
</protein>
<name>A0AB72U7P5_9PROT</name>
<evidence type="ECO:0000313" key="2">
    <source>
        <dbReference type="EMBL" id="AJD50238.1"/>
    </source>
</evidence>
<proteinExistence type="predicted"/>
<evidence type="ECO:0000313" key="3">
    <source>
        <dbReference type="Proteomes" id="UP000007127"/>
    </source>
</evidence>
<dbReference type="EMBL" id="CP004388">
    <property type="protein sequence ID" value="AJD50238.1"/>
    <property type="molecule type" value="Genomic_DNA"/>
</dbReference>
<sequence length="110" mass="12224">MHAFCCLHCQSDLRATLAKLRAQKADLTQSVLLMEEMGQTQVVVDYNFQSAVDDPHGLIAHHAVTQATSYQNELNQHSEGQKHHRKALALPGKMKTLSLMQNPANNLTGF</sequence>
<reference evidence="2 3" key="1">
    <citation type="journal article" date="2012" name="J. Bacteriol.">
        <title>Genome sequence of Thalassospira xiamenensis type strain M-5.</title>
        <authorList>
            <person name="Lai Q."/>
            <person name="Shao Z."/>
        </authorList>
    </citation>
    <scope>NUCLEOTIDE SEQUENCE [LARGE SCALE GENOMIC DNA]</scope>
    <source>
        <strain evidence="2 3">M-5</strain>
    </source>
</reference>
<dbReference type="KEGG" id="txi:TH3_00560"/>
<evidence type="ECO:0000256" key="1">
    <source>
        <dbReference type="SAM" id="Coils"/>
    </source>
</evidence>
<dbReference type="Proteomes" id="UP000007127">
    <property type="component" value="Chromosome"/>
</dbReference>
<gene>
    <name evidence="2" type="ORF">TH3_00560</name>
</gene>